<dbReference type="Proteomes" id="UP000565262">
    <property type="component" value="Unassembled WGS sequence"/>
</dbReference>
<proteinExistence type="inferred from homology"/>
<dbReference type="InterPro" id="IPR004864">
    <property type="entry name" value="LEA_2"/>
</dbReference>
<dbReference type="AlphaFoldDB" id="A0A839IS65"/>
<dbReference type="PROSITE" id="PS51257">
    <property type="entry name" value="PROKAR_LIPOPROTEIN"/>
    <property type="match status" value="1"/>
</dbReference>
<dbReference type="EMBL" id="JACJFM010000015">
    <property type="protein sequence ID" value="MBB1487500.1"/>
    <property type="molecule type" value="Genomic_DNA"/>
</dbReference>
<feature type="domain" description="Water stress and hypersensitive response" evidence="2">
    <location>
        <begin position="31"/>
        <end position="147"/>
    </location>
</feature>
<dbReference type="PANTHER" id="PTHR31459:SF2">
    <property type="entry name" value="OS03G0843300 PROTEIN"/>
    <property type="match status" value="1"/>
</dbReference>
<sequence length="273" mass="30029">MRIVFLFLMIVLSGCTQLKEQAENALRKPEIVDYSLSLQSVSFEEMTLMTELKVSNPGQINLAMLPSDYRILVNNQSLVSGTLSNLRLPAGQVSEINVPVTIKFSDLKPLLKSVEGQQNVNLRLDSLLKVQGPLNMQWTESLSLEKQLPVPQWPVVGEPGIQIEQMNLSGFRVLVHLPVMNPNSFGISLNGLNALVSVGQMDAFNVSIAEPLQVAAGSETRVGIPVELSWNQASRALLSLLQSGRQPDIRVKGNWELEGTLPGFKVQQGTFEL</sequence>
<comment type="caution">
    <text evidence="3">The sequence shown here is derived from an EMBL/GenBank/DDBJ whole genome shotgun (WGS) entry which is preliminary data.</text>
</comment>
<accession>A0A839IS65</accession>
<dbReference type="Gene3D" id="2.60.40.1820">
    <property type="match status" value="2"/>
</dbReference>
<evidence type="ECO:0000313" key="4">
    <source>
        <dbReference type="Proteomes" id="UP000565262"/>
    </source>
</evidence>
<reference evidence="3 4" key="1">
    <citation type="submission" date="2020-08" db="EMBL/GenBank/DDBJ databases">
        <title>Oceanospirillum sp. nov. isolated from marine sediment.</title>
        <authorList>
            <person name="Ji X."/>
        </authorList>
    </citation>
    <scope>NUCLEOTIDE SEQUENCE [LARGE SCALE GENOMIC DNA]</scope>
    <source>
        <strain evidence="3 4">D5</strain>
    </source>
</reference>
<comment type="similarity">
    <text evidence="1">Belongs to the LEA type 2 family.</text>
</comment>
<gene>
    <name evidence="3" type="ORF">H4O21_12865</name>
</gene>
<protein>
    <submittedName>
        <fullName evidence="3">LEA type 2 family protein</fullName>
    </submittedName>
</protein>
<evidence type="ECO:0000259" key="2">
    <source>
        <dbReference type="SMART" id="SM00769"/>
    </source>
</evidence>
<dbReference type="InterPro" id="IPR045043">
    <property type="entry name" value="Lea14-like"/>
</dbReference>
<evidence type="ECO:0000313" key="3">
    <source>
        <dbReference type="EMBL" id="MBB1487500.1"/>
    </source>
</evidence>
<dbReference type="InterPro" id="IPR013990">
    <property type="entry name" value="WHy-dom"/>
</dbReference>
<dbReference type="SUPFAM" id="SSF117070">
    <property type="entry name" value="LEA14-like"/>
    <property type="match status" value="2"/>
</dbReference>
<dbReference type="PANTHER" id="PTHR31459">
    <property type="match status" value="1"/>
</dbReference>
<evidence type="ECO:0000256" key="1">
    <source>
        <dbReference type="ARBA" id="ARBA00005960"/>
    </source>
</evidence>
<name>A0A839IS65_9GAMM</name>
<keyword evidence="4" id="KW-1185">Reference proteome</keyword>
<dbReference type="SMART" id="SM00769">
    <property type="entry name" value="WHy"/>
    <property type="match status" value="2"/>
</dbReference>
<organism evidence="3 4">
    <name type="scientific">Oceanospirillum sediminis</name>
    <dbReference type="NCBI Taxonomy" id="2760088"/>
    <lineage>
        <taxon>Bacteria</taxon>
        <taxon>Pseudomonadati</taxon>
        <taxon>Pseudomonadota</taxon>
        <taxon>Gammaproteobacteria</taxon>
        <taxon>Oceanospirillales</taxon>
        <taxon>Oceanospirillaceae</taxon>
        <taxon>Oceanospirillum</taxon>
    </lineage>
</organism>
<dbReference type="Pfam" id="PF03168">
    <property type="entry name" value="LEA_2"/>
    <property type="match status" value="2"/>
</dbReference>
<feature type="domain" description="Water stress and hypersensitive response" evidence="2">
    <location>
        <begin position="156"/>
        <end position="273"/>
    </location>
</feature>
<dbReference type="GO" id="GO:0009269">
    <property type="term" value="P:response to desiccation"/>
    <property type="evidence" value="ECO:0007669"/>
    <property type="project" value="InterPro"/>
</dbReference>
<dbReference type="RefSeq" id="WP_182809273.1">
    <property type="nucleotide sequence ID" value="NZ_JACJFM010000015.1"/>
</dbReference>